<proteinExistence type="predicted"/>
<protein>
    <submittedName>
        <fullName evidence="1">Uncharacterized protein</fullName>
    </submittedName>
</protein>
<evidence type="ECO:0000313" key="1">
    <source>
        <dbReference type="EMBL" id="ELR11091.1"/>
    </source>
</evidence>
<reference evidence="1 2" key="1">
    <citation type="journal article" date="2013" name="Genome Biol.">
        <title>Genome of Acanthamoeba castellanii highlights extensive lateral gene transfer and early evolution of tyrosine kinase signaling.</title>
        <authorList>
            <person name="Clarke M."/>
            <person name="Lohan A.J."/>
            <person name="Liu B."/>
            <person name="Lagkouvardos I."/>
            <person name="Roy S."/>
            <person name="Zafar N."/>
            <person name="Bertelli C."/>
            <person name="Schilde C."/>
            <person name="Kianianmomeni A."/>
            <person name="Burglin T.R."/>
            <person name="Frech C."/>
            <person name="Turcotte B."/>
            <person name="Kopec K.O."/>
            <person name="Synnott J.M."/>
            <person name="Choo C."/>
            <person name="Paponov I."/>
            <person name="Finkler A."/>
            <person name="Soon Heng Tan C."/>
            <person name="Hutchins A.P."/>
            <person name="Weinmeier T."/>
            <person name="Rattei T."/>
            <person name="Chu J.S."/>
            <person name="Gimenez G."/>
            <person name="Irimia M."/>
            <person name="Rigden D.J."/>
            <person name="Fitzpatrick D.A."/>
            <person name="Lorenzo-Morales J."/>
            <person name="Bateman A."/>
            <person name="Chiu C.H."/>
            <person name="Tang P."/>
            <person name="Hegemann P."/>
            <person name="Fromm H."/>
            <person name="Raoult D."/>
            <person name="Greub G."/>
            <person name="Miranda-Saavedra D."/>
            <person name="Chen N."/>
            <person name="Nash P."/>
            <person name="Ginger M.L."/>
            <person name="Horn M."/>
            <person name="Schaap P."/>
            <person name="Caler L."/>
            <person name="Loftus B."/>
        </authorList>
    </citation>
    <scope>NUCLEOTIDE SEQUENCE [LARGE SCALE GENOMIC DNA]</scope>
    <source>
        <strain evidence="1 2">Neff</strain>
    </source>
</reference>
<gene>
    <name evidence="1" type="ORF">ACA1_299690</name>
</gene>
<accession>L8GG06</accession>
<evidence type="ECO:0000313" key="2">
    <source>
        <dbReference type="Proteomes" id="UP000011083"/>
    </source>
</evidence>
<dbReference type="AlphaFoldDB" id="L8GG06"/>
<dbReference type="KEGG" id="acan:ACA1_299690"/>
<dbReference type="VEuPathDB" id="AmoebaDB:ACA1_299690"/>
<sequence>LIEHWQWENVYEVLPAAAWMELSWIILYCISSFENYINSAGSVVLNAFEKALNYYTLGQNPLFQIMHGKKAVTDYNALTEHLVSTKKCGKGKAEEEKSPSTIKHKAELALQKKSSTYSTSTTAPQLTACL</sequence>
<keyword evidence="2" id="KW-1185">Reference proteome</keyword>
<feature type="non-terminal residue" evidence="1">
    <location>
        <position position="1"/>
    </location>
</feature>
<dbReference type="Proteomes" id="UP000011083">
    <property type="component" value="Unassembled WGS sequence"/>
</dbReference>
<organism evidence="1 2">
    <name type="scientific">Acanthamoeba castellanii (strain ATCC 30010 / Neff)</name>
    <dbReference type="NCBI Taxonomy" id="1257118"/>
    <lineage>
        <taxon>Eukaryota</taxon>
        <taxon>Amoebozoa</taxon>
        <taxon>Discosea</taxon>
        <taxon>Longamoebia</taxon>
        <taxon>Centramoebida</taxon>
        <taxon>Acanthamoebidae</taxon>
        <taxon>Acanthamoeba</taxon>
    </lineage>
</organism>
<dbReference type="GeneID" id="14911516"/>
<dbReference type="EMBL" id="KB008159">
    <property type="protein sequence ID" value="ELR11091.1"/>
    <property type="molecule type" value="Genomic_DNA"/>
</dbReference>
<dbReference type="RefSeq" id="XP_004333104.1">
    <property type="nucleotide sequence ID" value="XM_004333056.1"/>
</dbReference>
<name>L8GG06_ACACF</name>